<accession>A0A3N4IZC0</accession>
<evidence type="ECO:0000313" key="1">
    <source>
        <dbReference type="EMBL" id="RPA90128.1"/>
    </source>
</evidence>
<sequence>MLKEYARNLFRKQLYIYGDITYYVETNDIGAFSALAGSILSEENAVFNTYLSKQ</sequence>
<dbReference type="AlphaFoldDB" id="A0A3N4IZC0"/>
<gene>
    <name evidence="1" type="ORF">L873DRAFT_1719315</name>
</gene>
<name>A0A3N4IZC0_9PEZI</name>
<evidence type="ECO:0000313" key="2">
    <source>
        <dbReference type="Proteomes" id="UP000276215"/>
    </source>
</evidence>
<keyword evidence="2" id="KW-1185">Reference proteome</keyword>
<proteinExistence type="predicted"/>
<dbReference type="Proteomes" id="UP000276215">
    <property type="component" value="Unassembled WGS sequence"/>
</dbReference>
<reference evidence="1 2" key="1">
    <citation type="journal article" date="2018" name="Nat. Ecol. Evol.">
        <title>Pezizomycetes genomes reveal the molecular basis of ectomycorrhizal truffle lifestyle.</title>
        <authorList>
            <person name="Murat C."/>
            <person name="Payen T."/>
            <person name="Noel B."/>
            <person name="Kuo A."/>
            <person name="Morin E."/>
            <person name="Chen J."/>
            <person name="Kohler A."/>
            <person name="Krizsan K."/>
            <person name="Balestrini R."/>
            <person name="Da Silva C."/>
            <person name="Montanini B."/>
            <person name="Hainaut M."/>
            <person name="Levati E."/>
            <person name="Barry K.W."/>
            <person name="Belfiori B."/>
            <person name="Cichocki N."/>
            <person name="Clum A."/>
            <person name="Dockter R.B."/>
            <person name="Fauchery L."/>
            <person name="Guy J."/>
            <person name="Iotti M."/>
            <person name="Le Tacon F."/>
            <person name="Lindquist E.A."/>
            <person name="Lipzen A."/>
            <person name="Malagnac F."/>
            <person name="Mello A."/>
            <person name="Molinier V."/>
            <person name="Miyauchi S."/>
            <person name="Poulain J."/>
            <person name="Riccioni C."/>
            <person name="Rubini A."/>
            <person name="Sitrit Y."/>
            <person name="Splivallo R."/>
            <person name="Traeger S."/>
            <person name="Wang M."/>
            <person name="Zifcakova L."/>
            <person name="Wipf D."/>
            <person name="Zambonelli A."/>
            <person name="Paolocci F."/>
            <person name="Nowrousian M."/>
            <person name="Ottonello S."/>
            <person name="Baldrian P."/>
            <person name="Spatafora J.W."/>
            <person name="Henrissat B."/>
            <person name="Nagy L.G."/>
            <person name="Aury J.M."/>
            <person name="Wincker P."/>
            <person name="Grigoriev I.V."/>
            <person name="Bonfante P."/>
            <person name="Martin F.M."/>
        </authorList>
    </citation>
    <scope>NUCLEOTIDE SEQUENCE [LARGE SCALE GENOMIC DNA]</scope>
    <source>
        <strain evidence="1 2">120613-1</strain>
    </source>
</reference>
<dbReference type="EMBL" id="ML120540">
    <property type="protein sequence ID" value="RPA90128.1"/>
    <property type="molecule type" value="Genomic_DNA"/>
</dbReference>
<organism evidence="1 2">
    <name type="scientific">Choiromyces venosus 120613-1</name>
    <dbReference type="NCBI Taxonomy" id="1336337"/>
    <lineage>
        <taxon>Eukaryota</taxon>
        <taxon>Fungi</taxon>
        <taxon>Dikarya</taxon>
        <taxon>Ascomycota</taxon>
        <taxon>Pezizomycotina</taxon>
        <taxon>Pezizomycetes</taxon>
        <taxon>Pezizales</taxon>
        <taxon>Tuberaceae</taxon>
        <taxon>Choiromyces</taxon>
    </lineage>
</organism>
<protein>
    <submittedName>
        <fullName evidence="1">Uncharacterized protein</fullName>
    </submittedName>
</protein>